<feature type="region of interest" description="Disordered" evidence="6">
    <location>
        <begin position="603"/>
        <end position="635"/>
    </location>
</feature>
<comment type="caution">
    <text evidence="10">The sequence shown here is derived from an EMBL/GenBank/DDBJ whole genome shotgun (WGS) entry which is preliminary data.</text>
</comment>
<dbReference type="InterPro" id="IPR038765">
    <property type="entry name" value="Papain-like_cys_pep_sf"/>
</dbReference>
<dbReference type="SMART" id="SM00290">
    <property type="entry name" value="ZnF_UBP"/>
    <property type="match status" value="1"/>
</dbReference>
<gene>
    <name evidence="10" type="ORF">SeLEV6574_g04027</name>
    <name evidence="9" type="ORF">SeMB42_g06822</name>
</gene>
<feature type="compositionally biased region" description="Polar residues" evidence="6">
    <location>
        <begin position="86"/>
        <end position="95"/>
    </location>
</feature>
<dbReference type="STRING" id="286115.A0A507D147"/>
<feature type="region of interest" description="Disordered" evidence="6">
    <location>
        <begin position="204"/>
        <end position="225"/>
    </location>
</feature>
<evidence type="ECO:0000313" key="12">
    <source>
        <dbReference type="Proteomes" id="UP000320475"/>
    </source>
</evidence>
<dbReference type="PROSITE" id="PS00972">
    <property type="entry name" value="USP_1"/>
    <property type="match status" value="1"/>
</dbReference>
<feature type="domain" description="USP" evidence="7">
    <location>
        <begin position="247"/>
        <end position="585"/>
    </location>
</feature>
<dbReference type="Gene3D" id="3.30.40.10">
    <property type="entry name" value="Zinc/RING finger domain, C3HC4 (zinc finger)"/>
    <property type="match status" value="1"/>
</dbReference>
<dbReference type="PANTHER" id="PTHR24006:SF937">
    <property type="entry name" value="UBIQUITIN CARBOXYL-TERMINAL HYDROLASE"/>
    <property type="match status" value="1"/>
</dbReference>
<keyword evidence="5" id="KW-0788">Thiol protease</keyword>
<organism evidence="10 12">
    <name type="scientific">Synchytrium endobioticum</name>
    <dbReference type="NCBI Taxonomy" id="286115"/>
    <lineage>
        <taxon>Eukaryota</taxon>
        <taxon>Fungi</taxon>
        <taxon>Fungi incertae sedis</taxon>
        <taxon>Chytridiomycota</taxon>
        <taxon>Chytridiomycota incertae sedis</taxon>
        <taxon>Chytridiomycetes</taxon>
        <taxon>Synchytriales</taxon>
        <taxon>Synchytriaceae</taxon>
        <taxon>Synchytrium</taxon>
    </lineage>
</organism>
<dbReference type="PROSITE" id="PS50271">
    <property type="entry name" value="ZF_UBP"/>
    <property type="match status" value="1"/>
</dbReference>
<dbReference type="GO" id="GO:0005634">
    <property type="term" value="C:nucleus"/>
    <property type="evidence" value="ECO:0007669"/>
    <property type="project" value="TreeGrafter"/>
</dbReference>
<keyword evidence="2 4" id="KW-0863">Zinc-finger</keyword>
<dbReference type="InterPro" id="IPR018200">
    <property type="entry name" value="USP_CS"/>
</dbReference>
<keyword evidence="3" id="KW-0862">Zinc</keyword>
<accession>A0A507D147</accession>
<dbReference type="GO" id="GO:0004843">
    <property type="term" value="F:cysteine-type deubiquitinase activity"/>
    <property type="evidence" value="ECO:0007669"/>
    <property type="project" value="UniProtKB-UniRule"/>
</dbReference>
<keyword evidence="5" id="KW-0833">Ubl conjugation pathway</keyword>
<dbReference type="EC" id="3.4.19.12" evidence="5"/>
<dbReference type="Proteomes" id="UP000320475">
    <property type="component" value="Unassembled WGS sequence"/>
</dbReference>
<evidence type="ECO:0000256" key="6">
    <source>
        <dbReference type="SAM" id="MobiDB-lite"/>
    </source>
</evidence>
<dbReference type="InterPro" id="IPR001394">
    <property type="entry name" value="Peptidase_C19_UCH"/>
</dbReference>
<evidence type="ECO:0000259" key="8">
    <source>
        <dbReference type="PROSITE" id="PS50271"/>
    </source>
</evidence>
<reference evidence="11 12" key="1">
    <citation type="journal article" date="2019" name="Sci. Rep.">
        <title>Comparative genomics of chytrid fungi reveal insights into the obligate biotrophic and pathogenic lifestyle of Synchytrium endobioticum.</title>
        <authorList>
            <person name="van de Vossenberg B.T.L.H."/>
            <person name="Warris S."/>
            <person name="Nguyen H.D.T."/>
            <person name="van Gent-Pelzer M.P.E."/>
            <person name="Joly D.L."/>
            <person name="van de Geest H.C."/>
            <person name="Bonants P.J.M."/>
            <person name="Smith D.S."/>
            <person name="Levesque C.A."/>
            <person name="van der Lee T.A.J."/>
        </authorList>
    </citation>
    <scope>NUCLEOTIDE SEQUENCE [LARGE SCALE GENOMIC DNA]</scope>
    <source>
        <strain evidence="10 12">LEV6574</strain>
        <strain evidence="9 11">MB42</strain>
    </source>
</reference>
<keyword evidence="1" id="KW-0479">Metal-binding</keyword>
<feature type="compositionally biased region" description="Low complexity" evidence="6">
    <location>
        <begin position="35"/>
        <end position="44"/>
    </location>
</feature>
<evidence type="ECO:0000259" key="7">
    <source>
        <dbReference type="PROSITE" id="PS50235"/>
    </source>
</evidence>
<dbReference type="Gene3D" id="3.90.70.10">
    <property type="entry name" value="Cysteine proteinases"/>
    <property type="match status" value="2"/>
</dbReference>
<dbReference type="InterPro" id="IPR050164">
    <property type="entry name" value="Peptidase_C19"/>
</dbReference>
<dbReference type="SUPFAM" id="SSF54001">
    <property type="entry name" value="Cysteine proteinases"/>
    <property type="match status" value="1"/>
</dbReference>
<keyword evidence="11" id="KW-1185">Reference proteome</keyword>
<feature type="region of interest" description="Disordered" evidence="6">
    <location>
        <begin position="24"/>
        <end position="44"/>
    </location>
</feature>
<evidence type="ECO:0000313" key="11">
    <source>
        <dbReference type="Proteomes" id="UP000317494"/>
    </source>
</evidence>
<feature type="compositionally biased region" description="Basic and acidic residues" evidence="6">
    <location>
        <begin position="204"/>
        <end position="218"/>
    </location>
</feature>
<protein>
    <recommendedName>
        <fullName evidence="5">Ubiquitin carboxyl-terminal hydrolase</fullName>
        <ecNumber evidence="5">3.4.19.12</ecNumber>
    </recommendedName>
</protein>
<evidence type="ECO:0000313" key="10">
    <source>
        <dbReference type="EMBL" id="TPX45179.1"/>
    </source>
</evidence>
<evidence type="ECO:0000256" key="3">
    <source>
        <dbReference type="ARBA" id="ARBA00022833"/>
    </source>
</evidence>
<dbReference type="GO" id="GO:0005829">
    <property type="term" value="C:cytosol"/>
    <property type="evidence" value="ECO:0007669"/>
    <property type="project" value="TreeGrafter"/>
</dbReference>
<dbReference type="AlphaFoldDB" id="A0A507D147"/>
<keyword evidence="5" id="KW-0378">Hydrolase</keyword>
<evidence type="ECO:0000313" key="9">
    <source>
        <dbReference type="EMBL" id="TPX37880.1"/>
    </source>
</evidence>
<dbReference type="OrthoDB" id="289038at2759"/>
<dbReference type="VEuPathDB" id="FungiDB:SeMB42_g06822"/>
<comment type="similarity">
    <text evidence="5">Belongs to the peptidase C19 family.</text>
</comment>
<evidence type="ECO:0000256" key="4">
    <source>
        <dbReference type="PROSITE-ProRule" id="PRU00502"/>
    </source>
</evidence>
<dbReference type="GO" id="GO:0016579">
    <property type="term" value="P:protein deubiquitination"/>
    <property type="evidence" value="ECO:0007669"/>
    <property type="project" value="InterPro"/>
</dbReference>
<dbReference type="Pfam" id="PF02148">
    <property type="entry name" value="zf-UBP"/>
    <property type="match status" value="1"/>
</dbReference>
<dbReference type="SUPFAM" id="SSF57850">
    <property type="entry name" value="RING/U-box"/>
    <property type="match status" value="1"/>
</dbReference>
<dbReference type="GO" id="GO:0006508">
    <property type="term" value="P:proteolysis"/>
    <property type="evidence" value="ECO:0007669"/>
    <property type="project" value="UniProtKB-KW"/>
</dbReference>
<feature type="compositionally biased region" description="Polar residues" evidence="6">
    <location>
        <begin position="603"/>
        <end position="619"/>
    </location>
</feature>
<keyword evidence="5" id="KW-0645">Protease</keyword>
<dbReference type="PROSITE" id="PS00973">
    <property type="entry name" value="USP_2"/>
    <property type="match status" value="1"/>
</dbReference>
<dbReference type="InterPro" id="IPR013083">
    <property type="entry name" value="Znf_RING/FYVE/PHD"/>
</dbReference>
<evidence type="ECO:0000256" key="2">
    <source>
        <dbReference type="ARBA" id="ARBA00022771"/>
    </source>
</evidence>
<name>A0A507D147_9FUNG</name>
<sequence>MERIRSLNTSLHLLHPPQSANQWHGCTHLGTARTSSSSQGPTSSMDLNDAYKTCVQYALSYHSRYQISKIVNTKGLGNSRHHDTTPIANTSNTQGTKRKRSDQAELLTFDKLELPLPQCCDCDNVGSRLHACLQCVYLGCWNRGHMSNHLRDQQHTFAMDFAHCRVFCSECNDYIYDADFEMIFNAEKTRLDVLITEIKEGGDFQHKRQKREKQDRRTRYGSWTPPPADQVARMRSAAHVQRCAGIRGMRNLGSSCYMSVILQALIHNPLVRAHFLSSKHSQATCDLNPCIACEMDNLFTECYKGDTSCFAPVSFIHIEPDPLQLLCEVTCHECGQTYTKPDEFLDISLDLSFAARRTGVKNGNNNRSGLEGGGANGISKHGRQSGNIPSNSSSSEVDAYSGIDMYTLSDCLDRYTMPEKLNPNVYFCAKCNKHSDNASKQLSLSRMPPVLTIQLKRFEQYTQQSSKIETPVRIPAELDMTPYSTKSIRETYGKNLHPTSSVVTPLSPSLPKQVKKYDPELDSVPAYRYVLMAVVNHEGKLETGHYTSYNKVRGMWFKFDDANVTSATQKEVLDSKAYMCFYIRETYEYSPISAVEIRSRTSPSNRLQAFQKSNGSSPRTSPPPPLVSTENGIST</sequence>
<dbReference type="InterPro" id="IPR028889">
    <property type="entry name" value="USP"/>
</dbReference>
<dbReference type="GO" id="GO:0008270">
    <property type="term" value="F:zinc ion binding"/>
    <property type="evidence" value="ECO:0007669"/>
    <property type="project" value="UniProtKB-KW"/>
</dbReference>
<proteinExistence type="inferred from homology"/>
<dbReference type="InterPro" id="IPR001607">
    <property type="entry name" value="Znf_UBP"/>
</dbReference>
<dbReference type="PROSITE" id="PS50235">
    <property type="entry name" value="USP_3"/>
    <property type="match status" value="1"/>
</dbReference>
<feature type="region of interest" description="Disordered" evidence="6">
    <location>
        <begin position="76"/>
        <end position="100"/>
    </location>
</feature>
<comment type="catalytic activity">
    <reaction evidence="5">
        <text>Thiol-dependent hydrolysis of ester, thioester, amide, peptide and isopeptide bonds formed by the C-terminal Gly of ubiquitin (a 76-residue protein attached to proteins as an intracellular targeting signal).</text>
        <dbReference type="EC" id="3.4.19.12"/>
    </reaction>
</comment>
<evidence type="ECO:0000256" key="5">
    <source>
        <dbReference type="RuleBase" id="RU366025"/>
    </source>
</evidence>
<dbReference type="EMBL" id="QEAN01000412">
    <property type="protein sequence ID" value="TPX37880.1"/>
    <property type="molecule type" value="Genomic_DNA"/>
</dbReference>
<feature type="region of interest" description="Disordered" evidence="6">
    <location>
        <begin position="362"/>
        <end position="396"/>
    </location>
</feature>
<dbReference type="Pfam" id="PF00443">
    <property type="entry name" value="UCH"/>
    <property type="match status" value="1"/>
</dbReference>
<dbReference type="Proteomes" id="UP000317494">
    <property type="component" value="Unassembled WGS sequence"/>
</dbReference>
<evidence type="ECO:0000256" key="1">
    <source>
        <dbReference type="ARBA" id="ARBA00022723"/>
    </source>
</evidence>
<feature type="domain" description="UBP-type" evidence="8">
    <location>
        <begin position="83"/>
        <end position="194"/>
    </location>
</feature>
<dbReference type="EMBL" id="QEAM01000151">
    <property type="protein sequence ID" value="TPX45179.1"/>
    <property type="molecule type" value="Genomic_DNA"/>
</dbReference>
<dbReference type="PANTHER" id="PTHR24006">
    <property type="entry name" value="UBIQUITIN CARBOXYL-TERMINAL HYDROLASE"/>
    <property type="match status" value="1"/>
</dbReference>